<protein>
    <submittedName>
        <fullName evidence="2">Integrase</fullName>
    </submittedName>
</protein>
<dbReference type="Pfam" id="PF17921">
    <property type="entry name" value="Integrase_H2C2"/>
    <property type="match status" value="1"/>
</dbReference>
<reference evidence="3" key="1">
    <citation type="journal article" date="2019" name="Plant Biotechnol. J.">
        <title>Genome sequencing of the Australian wild diploid species Gossypium australe highlights disease resistance and delayed gland morphogenesis.</title>
        <authorList>
            <person name="Cai Y."/>
            <person name="Cai X."/>
            <person name="Wang Q."/>
            <person name="Wang P."/>
            <person name="Zhang Y."/>
            <person name="Cai C."/>
            <person name="Xu Y."/>
            <person name="Wang K."/>
            <person name="Zhou Z."/>
            <person name="Wang C."/>
            <person name="Geng S."/>
            <person name="Li B."/>
            <person name="Dong Q."/>
            <person name="Hou Y."/>
            <person name="Wang H."/>
            <person name="Ai P."/>
            <person name="Liu Z."/>
            <person name="Yi F."/>
            <person name="Sun M."/>
            <person name="An G."/>
            <person name="Cheng J."/>
            <person name="Zhang Y."/>
            <person name="Shi Q."/>
            <person name="Xie Y."/>
            <person name="Shi X."/>
            <person name="Chang Y."/>
            <person name="Huang F."/>
            <person name="Chen Y."/>
            <person name="Hong S."/>
            <person name="Mi L."/>
            <person name="Sun Q."/>
            <person name="Zhang L."/>
            <person name="Zhou B."/>
            <person name="Peng R."/>
            <person name="Zhang X."/>
            <person name="Liu F."/>
        </authorList>
    </citation>
    <scope>NUCLEOTIDE SEQUENCE [LARGE SCALE GENOMIC DNA]</scope>
    <source>
        <strain evidence="3">cv. PA1801</strain>
    </source>
</reference>
<keyword evidence="3" id="KW-1185">Reference proteome</keyword>
<dbReference type="InterPro" id="IPR041588">
    <property type="entry name" value="Integrase_H2C2"/>
</dbReference>
<dbReference type="PANTHER" id="PTHR37984">
    <property type="entry name" value="PROTEIN CBG26694"/>
    <property type="match status" value="1"/>
</dbReference>
<name>A0A5B6VP01_9ROSI</name>
<dbReference type="EMBL" id="SMMG02000006">
    <property type="protein sequence ID" value="KAA3470728.1"/>
    <property type="molecule type" value="Genomic_DNA"/>
</dbReference>
<evidence type="ECO:0000313" key="3">
    <source>
        <dbReference type="Proteomes" id="UP000325315"/>
    </source>
</evidence>
<sequence length="162" mass="18821">MTQKDLNLRQRRWLELIKDYDLVINYHPGKANVVVDALSRKSLFALRAINTQTALLDDGSILAKLRAKPLFFQEICEAQIEDGNLQAKSVLCESNVESDFWVNPDGCLTFRDRVCVPRNDELIHKILHEVHSGCLTMHPGSTMMYKDLRKWYWWPSMKKDIS</sequence>
<dbReference type="Gene3D" id="1.10.340.70">
    <property type="match status" value="1"/>
</dbReference>
<evidence type="ECO:0000259" key="1">
    <source>
        <dbReference type="Pfam" id="PF17921"/>
    </source>
</evidence>
<evidence type="ECO:0000313" key="2">
    <source>
        <dbReference type="EMBL" id="KAA3470728.1"/>
    </source>
</evidence>
<feature type="domain" description="Integrase zinc-binding" evidence="1">
    <location>
        <begin position="120"/>
        <end position="161"/>
    </location>
</feature>
<dbReference type="InterPro" id="IPR050951">
    <property type="entry name" value="Retrovirus_Pol_polyprotein"/>
</dbReference>
<dbReference type="Proteomes" id="UP000325315">
    <property type="component" value="Unassembled WGS sequence"/>
</dbReference>
<dbReference type="AlphaFoldDB" id="A0A5B6VP01"/>
<dbReference type="OrthoDB" id="1002254at2759"/>
<organism evidence="2 3">
    <name type="scientific">Gossypium australe</name>
    <dbReference type="NCBI Taxonomy" id="47621"/>
    <lineage>
        <taxon>Eukaryota</taxon>
        <taxon>Viridiplantae</taxon>
        <taxon>Streptophyta</taxon>
        <taxon>Embryophyta</taxon>
        <taxon>Tracheophyta</taxon>
        <taxon>Spermatophyta</taxon>
        <taxon>Magnoliopsida</taxon>
        <taxon>eudicotyledons</taxon>
        <taxon>Gunneridae</taxon>
        <taxon>Pentapetalae</taxon>
        <taxon>rosids</taxon>
        <taxon>malvids</taxon>
        <taxon>Malvales</taxon>
        <taxon>Malvaceae</taxon>
        <taxon>Malvoideae</taxon>
        <taxon>Gossypium</taxon>
    </lineage>
</organism>
<comment type="caution">
    <text evidence="2">The sequence shown here is derived from an EMBL/GenBank/DDBJ whole genome shotgun (WGS) entry which is preliminary data.</text>
</comment>
<proteinExistence type="predicted"/>
<gene>
    <name evidence="2" type="ORF">EPI10_016413</name>
</gene>
<accession>A0A5B6VP01</accession>
<dbReference type="PANTHER" id="PTHR37984:SF5">
    <property type="entry name" value="PROTEIN NYNRIN-LIKE"/>
    <property type="match status" value="1"/>
</dbReference>